<dbReference type="InterPro" id="IPR046745">
    <property type="entry name" value="DUF6675"/>
</dbReference>
<sequence length="263" mass="30087">MKKQLCISFFSFYFLFSSYATSLSEIVSRENLSLLLINSKIINVTTGTVQPKLVPEHNFVKVFVTAIQDQLKPAIIVENVYLYRKASSKIGKSWTEIEQLKLFNEIRALSTLKGIEYYSASRKKMRTFYEDSFVIDKPETKNPLPDPTDLVLPKETSLFAWQKDLTFGGNIYRYDYKTSDNSILFIQTNLTTLSYGIFPLVAKENLKSLVCIIDIDEGLLLYAVTFARSSTVPGVEGKIKDSFSNRTEAIYKWFATKADKIFM</sequence>
<evidence type="ECO:0000256" key="1">
    <source>
        <dbReference type="SAM" id="SignalP"/>
    </source>
</evidence>
<name>F8EWL8_GRAC1</name>
<feature type="chain" id="PRO_5003370125" evidence="1">
    <location>
        <begin position="23"/>
        <end position="263"/>
    </location>
</feature>
<dbReference type="HOGENOM" id="CLU_081868_1_0_12"/>
<feature type="signal peptide" evidence="1">
    <location>
        <begin position="1"/>
        <end position="22"/>
    </location>
</feature>
<dbReference type="Proteomes" id="UP000000503">
    <property type="component" value="Chromosome"/>
</dbReference>
<organism evidence="2 3">
    <name type="scientific">Gracilinema caldarium (strain ATCC 51460 / DSM 7334 / H1)</name>
    <name type="common">Treponema caldarium</name>
    <dbReference type="NCBI Taxonomy" id="744872"/>
    <lineage>
        <taxon>Bacteria</taxon>
        <taxon>Pseudomonadati</taxon>
        <taxon>Spirochaetota</taxon>
        <taxon>Spirochaetia</taxon>
        <taxon>Spirochaetales</taxon>
        <taxon>Breznakiellaceae</taxon>
        <taxon>Gracilinema</taxon>
    </lineage>
</organism>
<dbReference type="EMBL" id="CP002868">
    <property type="protein sequence ID" value="AEJ18181.1"/>
    <property type="molecule type" value="Genomic_DNA"/>
</dbReference>
<dbReference type="STRING" id="744872.Spica_0009"/>
<dbReference type="KEGG" id="scd:Spica_0009"/>
<evidence type="ECO:0000313" key="2">
    <source>
        <dbReference type="EMBL" id="AEJ18181.1"/>
    </source>
</evidence>
<dbReference type="AlphaFoldDB" id="F8EWL8"/>
<accession>F8EWL8</accession>
<proteinExistence type="predicted"/>
<gene>
    <name evidence="2" type="ordered locus">Spica_0009</name>
</gene>
<keyword evidence="1" id="KW-0732">Signal</keyword>
<dbReference type="Pfam" id="PF20380">
    <property type="entry name" value="DUF6675"/>
    <property type="match status" value="1"/>
</dbReference>
<protein>
    <submittedName>
        <fullName evidence="2">Uncharacterized protein</fullName>
    </submittedName>
</protein>
<dbReference type="eggNOG" id="ENOG5034B4E">
    <property type="taxonomic scope" value="Bacteria"/>
</dbReference>
<evidence type="ECO:0000313" key="3">
    <source>
        <dbReference type="Proteomes" id="UP000000503"/>
    </source>
</evidence>
<keyword evidence="3" id="KW-1185">Reference proteome</keyword>
<reference evidence="3" key="1">
    <citation type="journal article" date="2013" name="Stand. Genomic Sci.">
        <title>Genome sequence of the thermophilic fresh-water bacterium Spirochaeta caldaria type strain (H1(T)), reclassification of Spirochaeta caldaria, Spirochaeta stenostrepta, and Spirochaeta zuelzerae in the genus Treponema as Treponema caldaria comb. nov., Treponema stenostrepta comb. nov., and Treponema zuelzerae comb. nov., and emendation of the genus Treponema.</title>
        <authorList>
            <person name="Abt B."/>
            <person name="Goker M."/>
            <person name="Scheuner C."/>
            <person name="Han C."/>
            <person name="Lu M."/>
            <person name="Misra M."/>
            <person name="Lapidus A."/>
            <person name="Nolan M."/>
            <person name="Lucas S."/>
            <person name="Hammon N."/>
            <person name="Deshpande S."/>
            <person name="Cheng J.F."/>
            <person name="Tapia R."/>
            <person name="Goodwin L.A."/>
            <person name="Pitluck S."/>
            <person name="Liolios K."/>
            <person name="Pagani I."/>
            <person name="Ivanova N."/>
            <person name="Mavromatis K."/>
            <person name="Mikhailova N."/>
            <person name="Huntemann M."/>
            <person name="Pati A."/>
            <person name="Chen A."/>
            <person name="Palaniappan K."/>
            <person name="Land M."/>
            <person name="Hauser L."/>
            <person name="Jeffries C.D."/>
            <person name="Rohde M."/>
            <person name="Spring S."/>
            <person name="Gronow S."/>
            <person name="Detter J.C."/>
            <person name="Bristow J."/>
            <person name="Eisen J.A."/>
            <person name="Markowitz V."/>
            <person name="Hugenholtz P."/>
            <person name="Kyrpides N.C."/>
            <person name="Woyke T."/>
            <person name="Klenk H.P."/>
        </authorList>
    </citation>
    <scope>NUCLEOTIDE SEQUENCE</scope>
    <source>
        <strain evidence="3">ATCC 51460 / DSM 7334 / H1</strain>
    </source>
</reference>